<dbReference type="AlphaFoldDB" id="A0A926DP03"/>
<feature type="binding site" evidence="14">
    <location>
        <position position="235"/>
    </location>
    <ligand>
        <name>ATP</name>
        <dbReference type="ChEBI" id="CHEBI:30616"/>
    </ligand>
</feature>
<dbReference type="GO" id="GO:0005524">
    <property type="term" value="F:ATP binding"/>
    <property type="evidence" value="ECO:0007669"/>
    <property type="project" value="UniProtKB-UniRule"/>
</dbReference>
<dbReference type="GO" id="GO:0005737">
    <property type="term" value="C:cytoplasm"/>
    <property type="evidence" value="ECO:0007669"/>
    <property type="project" value="UniProtKB-SubCell"/>
</dbReference>
<dbReference type="InterPro" id="IPR038385">
    <property type="entry name" value="Sua5/YwlC_C"/>
</dbReference>
<dbReference type="EC" id="2.7.7.87" evidence="3 13"/>
<name>A0A926DP03_9FIRM</name>
<keyword evidence="8 13" id="KW-0548">Nucleotidyltransferase</keyword>
<feature type="binding site" evidence="14">
    <location>
        <position position="196"/>
    </location>
    <ligand>
        <name>ATP</name>
        <dbReference type="ChEBI" id="CHEBI:30616"/>
    </ligand>
</feature>
<dbReference type="Proteomes" id="UP000611762">
    <property type="component" value="Unassembled WGS sequence"/>
</dbReference>
<dbReference type="PROSITE" id="PS51163">
    <property type="entry name" value="YRDC"/>
    <property type="match status" value="1"/>
</dbReference>
<dbReference type="Pfam" id="PF01300">
    <property type="entry name" value="Sua5_yciO_yrdC"/>
    <property type="match status" value="1"/>
</dbReference>
<evidence type="ECO:0000256" key="1">
    <source>
        <dbReference type="ARBA" id="ARBA00004496"/>
    </source>
</evidence>
<feature type="domain" description="YrdC-like" evidence="15">
    <location>
        <begin position="14"/>
        <end position="200"/>
    </location>
</feature>
<dbReference type="Gene3D" id="3.40.50.11030">
    <property type="entry name" value="Threonylcarbamoyl-AMP synthase, C-terminal domain"/>
    <property type="match status" value="1"/>
</dbReference>
<feature type="binding site" evidence="14">
    <location>
        <position position="59"/>
    </location>
    <ligand>
        <name>ATP</name>
        <dbReference type="ChEBI" id="CHEBI:30616"/>
    </ligand>
</feature>
<keyword evidence="5 13" id="KW-0963">Cytoplasm</keyword>
<comment type="caution">
    <text evidence="16">The sequence shown here is derived from an EMBL/GenBank/DDBJ whole genome shotgun (WGS) entry which is preliminary data.</text>
</comment>
<dbReference type="EMBL" id="JACRSU010000004">
    <property type="protein sequence ID" value="MBC8541453.1"/>
    <property type="molecule type" value="Genomic_DNA"/>
</dbReference>
<evidence type="ECO:0000313" key="17">
    <source>
        <dbReference type="Proteomes" id="UP000611762"/>
    </source>
</evidence>
<feature type="binding site" evidence="14">
    <location>
        <position position="144"/>
    </location>
    <ligand>
        <name>ATP</name>
        <dbReference type="ChEBI" id="CHEBI:30616"/>
    </ligand>
</feature>
<evidence type="ECO:0000256" key="14">
    <source>
        <dbReference type="PIRSR" id="PIRSR004930-1"/>
    </source>
</evidence>
<gene>
    <name evidence="16" type="ORF">H8698_10745</name>
</gene>
<evidence type="ECO:0000259" key="15">
    <source>
        <dbReference type="PROSITE" id="PS51163"/>
    </source>
</evidence>
<dbReference type="NCBIfam" id="TIGR00057">
    <property type="entry name" value="L-threonylcarbamoyladenylate synthase"/>
    <property type="match status" value="1"/>
</dbReference>
<accession>A0A926DP03</accession>
<dbReference type="SUPFAM" id="SSF55821">
    <property type="entry name" value="YrdC/RibB"/>
    <property type="match status" value="1"/>
</dbReference>
<comment type="similarity">
    <text evidence="2 13">Belongs to the SUA5 family.</text>
</comment>
<dbReference type="PANTHER" id="PTHR17490">
    <property type="entry name" value="SUA5"/>
    <property type="match status" value="1"/>
</dbReference>
<dbReference type="InterPro" id="IPR006070">
    <property type="entry name" value="Sua5-like_dom"/>
</dbReference>
<comment type="catalytic activity">
    <reaction evidence="12 13">
        <text>L-threonine + hydrogencarbonate + ATP = L-threonylcarbamoyladenylate + diphosphate + H2O</text>
        <dbReference type="Rhea" id="RHEA:36407"/>
        <dbReference type="ChEBI" id="CHEBI:15377"/>
        <dbReference type="ChEBI" id="CHEBI:17544"/>
        <dbReference type="ChEBI" id="CHEBI:30616"/>
        <dbReference type="ChEBI" id="CHEBI:33019"/>
        <dbReference type="ChEBI" id="CHEBI:57926"/>
        <dbReference type="ChEBI" id="CHEBI:73682"/>
        <dbReference type="EC" id="2.7.7.87"/>
    </reaction>
</comment>
<dbReference type="GO" id="GO:0006450">
    <property type="term" value="P:regulation of translational fidelity"/>
    <property type="evidence" value="ECO:0007669"/>
    <property type="project" value="TreeGrafter"/>
</dbReference>
<feature type="binding site" evidence="14">
    <location>
        <position position="36"/>
    </location>
    <ligand>
        <name>L-threonine</name>
        <dbReference type="ChEBI" id="CHEBI:57926"/>
    </ligand>
</feature>
<evidence type="ECO:0000256" key="8">
    <source>
        <dbReference type="ARBA" id="ARBA00022695"/>
    </source>
</evidence>
<evidence type="ECO:0000256" key="9">
    <source>
        <dbReference type="ARBA" id="ARBA00022741"/>
    </source>
</evidence>
<keyword evidence="17" id="KW-1185">Reference proteome</keyword>
<dbReference type="InterPro" id="IPR050156">
    <property type="entry name" value="TC-AMP_synthase_SUA5"/>
</dbReference>
<comment type="function">
    <text evidence="13">Required for the formation of a threonylcarbamoyl group on adenosine at position 37 (t(6)A37) in tRNAs that read codons beginning with adenine.</text>
</comment>
<dbReference type="InterPro" id="IPR005145">
    <property type="entry name" value="Sua5_C"/>
</dbReference>
<keyword evidence="6 13" id="KW-0808">Transferase</keyword>
<dbReference type="Pfam" id="PF03481">
    <property type="entry name" value="Sua5_C"/>
    <property type="match status" value="1"/>
</dbReference>
<feature type="binding site" evidence="14">
    <location>
        <position position="63"/>
    </location>
    <ligand>
        <name>ATP</name>
        <dbReference type="ChEBI" id="CHEBI:30616"/>
    </ligand>
</feature>
<dbReference type="InterPro" id="IPR010923">
    <property type="entry name" value="T(6)A37_SUA5"/>
</dbReference>
<dbReference type="RefSeq" id="WP_249313487.1">
    <property type="nucleotide sequence ID" value="NZ_JACRSU010000004.1"/>
</dbReference>
<evidence type="ECO:0000256" key="2">
    <source>
        <dbReference type="ARBA" id="ARBA00007663"/>
    </source>
</evidence>
<evidence type="ECO:0000256" key="10">
    <source>
        <dbReference type="ARBA" id="ARBA00022840"/>
    </source>
</evidence>
<dbReference type="FunFam" id="3.90.870.10:FF:000009">
    <property type="entry name" value="Threonylcarbamoyl-AMP synthase, putative"/>
    <property type="match status" value="1"/>
</dbReference>
<keyword evidence="10 13" id="KW-0067">ATP-binding</keyword>
<feature type="binding site" evidence="14">
    <location>
        <position position="182"/>
    </location>
    <ligand>
        <name>L-threonine</name>
        <dbReference type="ChEBI" id="CHEBI:57926"/>
    </ligand>
</feature>
<proteinExistence type="inferred from homology"/>
<organism evidence="16 17">
    <name type="scientific">Congzhengia minquanensis</name>
    <dbReference type="NCBI Taxonomy" id="2763657"/>
    <lineage>
        <taxon>Bacteria</taxon>
        <taxon>Bacillati</taxon>
        <taxon>Bacillota</taxon>
        <taxon>Clostridia</taxon>
        <taxon>Eubacteriales</taxon>
        <taxon>Oscillospiraceae</taxon>
        <taxon>Congzhengia</taxon>
    </lineage>
</organism>
<evidence type="ECO:0000256" key="12">
    <source>
        <dbReference type="ARBA" id="ARBA00048366"/>
    </source>
</evidence>
<evidence type="ECO:0000256" key="11">
    <source>
        <dbReference type="ARBA" id="ARBA00029774"/>
    </source>
</evidence>
<protein>
    <recommendedName>
        <fullName evidence="4 13">Threonylcarbamoyl-AMP synthase</fullName>
        <shortName evidence="13">TC-AMP synthase</shortName>
        <ecNumber evidence="3 13">2.7.7.87</ecNumber>
    </recommendedName>
    <alternativeName>
        <fullName evidence="11 13">L-threonylcarbamoyladenylate synthase</fullName>
    </alternativeName>
</protein>
<feature type="binding site" evidence="14">
    <location>
        <position position="142"/>
    </location>
    <ligand>
        <name>L-threonine</name>
        <dbReference type="ChEBI" id="CHEBI:57926"/>
    </ligand>
</feature>
<evidence type="ECO:0000256" key="4">
    <source>
        <dbReference type="ARBA" id="ARBA00015492"/>
    </source>
</evidence>
<reference evidence="16" key="1">
    <citation type="submission" date="2020-08" db="EMBL/GenBank/DDBJ databases">
        <title>Genome public.</title>
        <authorList>
            <person name="Liu C."/>
            <person name="Sun Q."/>
        </authorList>
    </citation>
    <scope>NUCLEOTIDE SEQUENCE</scope>
    <source>
        <strain evidence="16">H8</strain>
    </source>
</reference>
<feature type="binding site" evidence="14">
    <location>
        <position position="122"/>
    </location>
    <ligand>
        <name>L-threonine</name>
        <dbReference type="ChEBI" id="CHEBI:57926"/>
    </ligand>
</feature>
<keyword evidence="7 13" id="KW-0819">tRNA processing</keyword>
<feature type="binding site" evidence="14">
    <location>
        <position position="118"/>
    </location>
    <ligand>
        <name>ATP</name>
        <dbReference type="ChEBI" id="CHEBI:30616"/>
    </ligand>
</feature>
<dbReference type="PIRSF" id="PIRSF004930">
    <property type="entry name" value="Tln_factor_SUA5"/>
    <property type="match status" value="1"/>
</dbReference>
<dbReference type="InterPro" id="IPR017945">
    <property type="entry name" value="DHBP_synth_RibB-like_a/b_dom"/>
</dbReference>
<feature type="binding site" evidence="14">
    <location>
        <position position="152"/>
    </location>
    <ligand>
        <name>ATP</name>
        <dbReference type="ChEBI" id="CHEBI:30616"/>
    </ligand>
</feature>
<dbReference type="PANTHER" id="PTHR17490:SF16">
    <property type="entry name" value="THREONYLCARBAMOYL-AMP SYNTHASE"/>
    <property type="match status" value="1"/>
</dbReference>
<dbReference type="GO" id="GO:0000049">
    <property type="term" value="F:tRNA binding"/>
    <property type="evidence" value="ECO:0007669"/>
    <property type="project" value="TreeGrafter"/>
</dbReference>
<dbReference type="GO" id="GO:0008033">
    <property type="term" value="P:tRNA processing"/>
    <property type="evidence" value="ECO:0007669"/>
    <property type="project" value="UniProtKB-KW"/>
</dbReference>
<dbReference type="GO" id="GO:0003725">
    <property type="term" value="F:double-stranded RNA binding"/>
    <property type="evidence" value="ECO:0007669"/>
    <property type="project" value="UniProtKB-UniRule"/>
</dbReference>
<evidence type="ECO:0000256" key="13">
    <source>
        <dbReference type="PIRNR" id="PIRNR004930"/>
    </source>
</evidence>
<feature type="binding site" evidence="14">
    <location>
        <position position="68"/>
    </location>
    <ligand>
        <name>L-threonine</name>
        <dbReference type="ChEBI" id="CHEBI:57926"/>
    </ligand>
</feature>
<dbReference type="Gene3D" id="3.90.870.10">
    <property type="entry name" value="DHBP synthase"/>
    <property type="match status" value="1"/>
</dbReference>
<evidence type="ECO:0000313" key="16">
    <source>
        <dbReference type="EMBL" id="MBC8541453.1"/>
    </source>
</evidence>
<evidence type="ECO:0000256" key="6">
    <source>
        <dbReference type="ARBA" id="ARBA00022679"/>
    </source>
</evidence>
<dbReference type="GO" id="GO:0061710">
    <property type="term" value="F:L-threonylcarbamoyladenylate synthase"/>
    <property type="evidence" value="ECO:0007669"/>
    <property type="project" value="UniProtKB-EC"/>
</dbReference>
<evidence type="ECO:0000256" key="5">
    <source>
        <dbReference type="ARBA" id="ARBA00022490"/>
    </source>
</evidence>
<evidence type="ECO:0000256" key="7">
    <source>
        <dbReference type="ARBA" id="ARBA00022694"/>
    </source>
</evidence>
<keyword evidence="9 13" id="KW-0547">Nucleotide-binding</keyword>
<sequence length="341" mass="36109">MTSKMIKIESTADFEKLSEPAKALAEGKLVAFPTETVYGLGGNALDAQTVKKIYGAKGRPSDNPLIVHVSSKEDVYSLAETVPENAEKILDILCPGPITIILNKSNLVPDVVTAGGKTVAIRFPENEIARELIKKSGVPVAAPSANLSGRPSPTTAAHVAEDLSDKIDYIIDGGSCRVGLESTVIDLTVTPPRILRPGGVSQETLAALLGEVTGYAPRDEDTTSPKSPGMKYKHYAPKAEMVVFEGKTCRDAILKQVTACKNKKVCVLTAGQTDLYDCDVIDCGKEPVEYAKALFGALREADALGADVIFAELPFAPGGIVTALKNRIYKSCGGNVITCKS</sequence>
<comment type="subcellular location">
    <subcellularLocation>
        <location evidence="1 13">Cytoplasm</location>
    </subcellularLocation>
</comment>
<evidence type="ECO:0000256" key="3">
    <source>
        <dbReference type="ARBA" id="ARBA00012584"/>
    </source>
</evidence>